<comment type="similarity">
    <text evidence="4 10">Belongs to the NAD(P)-dependent epimerase/dehydratase family.</text>
</comment>
<evidence type="ECO:0000256" key="6">
    <source>
        <dbReference type="ARBA" id="ARBA00018569"/>
    </source>
</evidence>
<dbReference type="Proteomes" id="UP000886289">
    <property type="component" value="Unassembled WGS sequence"/>
</dbReference>
<dbReference type="EMBL" id="DRBS01000023">
    <property type="protein sequence ID" value="HDD43346.1"/>
    <property type="molecule type" value="Genomic_DNA"/>
</dbReference>
<comment type="catalytic activity">
    <reaction evidence="1 10">
        <text>UDP-alpha-D-glucose = UDP-alpha-D-galactose</text>
        <dbReference type="Rhea" id="RHEA:22168"/>
        <dbReference type="ChEBI" id="CHEBI:58885"/>
        <dbReference type="ChEBI" id="CHEBI:66914"/>
        <dbReference type="EC" id="5.1.3.2"/>
    </reaction>
</comment>
<dbReference type="SUPFAM" id="SSF51735">
    <property type="entry name" value="NAD(P)-binding Rossmann-fold domains"/>
    <property type="match status" value="1"/>
</dbReference>
<comment type="pathway">
    <text evidence="3 10">Carbohydrate metabolism; galactose metabolism.</text>
</comment>
<comment type="cofactor">
    <cofactor evidence="2 10">
        <name>NAD(+)</name>
        <dbReference type="ChEBI" id="CHEBI:57540"/>
    </cofactor>
</comment>
<reference evidence="12" key="1">
    <citation type="journal article" date="2020" name="mSystems">
        <title>Genome- and Community-Level Interaction Insights into Carbon Utilization and Element Cycling Functions of Hydrothermarchaeota in Hydrothermal Sediment.</title>
        <authorList>
            <person name="Zhou Z."/>
            <person name="Liu Y."/>
            <person name="Xu W."/>
            <person name="Pan J."/>
            <person name="Luo Z.H."/>
            <person name="Li M."/>
        </authorList>
    </citation>
    <scope>NUCLEOTIDE SEQUENCE [LARGE SCALE GENOMIC DNA]</scope>
    <source>
        <strain evidence="12">HyVt-233</strain>
    </source>
</reference>
<evidence type="ECO:0000256" key="2">
    <source>
        <dbReference type="ARBA" id="ARBA00001911"/>
    </source>
</evidence>
<dbReference type="PANTHER" id="PTHR43725:SF53">
    <property type="entry name" value="UDP-ARABINOSE 4-EPIMERASE 1"/>
    <property type="match status" value="1"/>
</dbReference>
<protein>
    <recommendedName>
        <fullName evidence="6 10">UDP-glucose 4-epimerase</fullName>
        <ecNumber evidence="5 10">5.1.3.2</ecNumber>
    </recommendedName>
</protein>
<sequence length="327" mass="37628">MILITGGAGYIGSHVNKELYKKGYETVVLDNLIYGHREFVKWGEFILGDLENTEFLRFIFKKYPIKAVMHFAAFAYVEESMKEPQKYYLNNVKNTLNLLQVMLENNVEYFIFSSTCATYGIPAEIPIPENHPQNPVNPYGKSKLMIEKILEDYSRAYGLKYISLRYFNAAGADPDCEIGEWHEPETHLIPLVLDVAIGKSEAVKIFGTDYPTPDGTCIRDYIHVTDLANAHILALEYLFKKKKSDVFNLGNGNGFSVKEVLQTAENITKRKINFIEWGRRPGDPPVLVGSSEKAKKVLCWNPRYYELSLIIETAWEWHKKLYKDFKK</sequence>
<dbReference type="NCBIfam" id="TIGR01179">
    <property type="entry name" value="galE"/>
    <property type="match status" value="1"/>
</dbReference>
<dbReference type="EC" id="5.1.3.2" evidence="5 10"/>
<name>A0A7C0Y1M9_DESA2</name>
<keyword evidence="8 10" id="KW-0413">Isomerase</keyword>
<gene>
    <name evidence="12" type="primary">galE</name>
    <name evidence="12" type="ORF">ENG63_00590</name>
</gene>
<evidence type="ECO:0000256" key="5">
    <source>
        <dbReference type="ARBA" id="ARBA00013189"/>
    </source>
</evidence>
<evidence type="ECO:0000313" key="12">
    <source>
        <dbReference type="EMBL" id="HDD43346.1"/>
    </source>
</evidence>
<dbReference type="InterPro" id="IPR036291">
    <property type="entry name" value="NAD(P)-bd_dom_sf"/>
</dbReference>
<comment type="caution">
    <text evidence="12">The sequence shown here is derived from an EMBL/GenBank/DDBJ whole genome shotgun (WGS) entry which is preliminary data.</text>
</comment>
<comment type="subunit">
    <text evidence="10">Homodimer.</text>
</comment>
<evidence type="ECO:0000256" key="3">
    <source>
        <dbReference type="ARBA" id="ARBA00004947"/>
    </source>
</evidence>
<evidence type="ECO:0000259" key="11">
    <source>
        <dbReference type="Pfam" id="PF01370"/>
    </source>
</evidence>
<evidence type="ECO:0000256" key="4">
    <source>
        <dbReference type="ARBA" id="ARBA00007637"/>
    </source>
</evidence>
<organism evidence="12">
    <name type="scientific">Desulfofervidus auxilii</name>
    <dbReference type="NCBI Taxonomy" id="1621989"/>
    <lineage>
        <taxon>Bacteria</taxon>
        <taxon>Pseudomonadati</taxon>
        <taxon>Thermodesulfobacteriota</taxon>
        <taxon>Candidatus Desulfofervidia</taxon>
        <taxon>Candidatus Desulfofervidales</taxon>
        <taxon>Candidatus Desulfofervidaceae</taxon>
        <taxon>Candidatus Desulfofervidus</taxon>
    </lineage>
</organism>
<feature type="domain" description="NAD-dependent epimerase/dehydratase" evidence="11">
    <location>
        <begin position="2"/>
        <end position="250"/>
    </location>
</feature>
<dbReference type="Pfam" id="PF01370">
    <property type="entry name" value="Epimerase"/>
    <property type="match status" value="1"/>
</dbReference>
<dbReference type="Gene3D" id="3.40.50.720">
    <property type="entry name" value="NAD(P)-binding Rossmann-like Domain"/>
    <property type="match status" value="1"/>
</dbReference>
<dbReference type="PANTHER" id="PTHR43725">
    <property type="entry name" value="UDP-GLUCOSE 4-EPIMERASE"/>
    <property type="match status" value="1"/>
</dbReference>
<dbReference type="CDD" id="cd05247">
    <property type="entry name" value="UDP_G4E_1_SDR_e"/>
    <property type="match status" value="1"/>
</dbReference>
<evidence type="ECO:0000256" key="8">
    <source>
        <dbReference type="ARBA" id="ARBA00023235"/>
    </source>
</evidence>
<keyword evidence="9 10" id="KW-0119">Carbohydrate metabolism</keyword>
<dbReference type="AlphaFoldDB" id="A0A7C0Y1M9"/>
<dbReference type="GO" id="GO:0033499">
    <property type="term" value="P:galactose catabolic process via UDP-galactose, Leloir pathway"/>
    <property type="evidence" value="ECO:0007669"/>
    <property type="project" value="TreeGrafter"/>
</dbReference>
<evidence type="ECO:0000256" key="9">
    <source>
        <dbReference type="ARBA" id="ARBA00023277"/>
    </source>
</evidence>
<dbReference type="UniPathway" id="UPA00214"/>
<evidence type="ECO:0000256" key="1">
    <source>
        <dbReference type="ARBA" id="ARBA00000083"/>
    </source>
</evidence>
<evidence type="ECO:0000256" key="7">
    <source>
        <dbReference type="ARBA" id="ARBA00023027"/>
    </source>
</evidence>
<dbReference type="InterPro" id="IPR005886">
    <property type="entry name" value="UDP_G4E"/>
</dbReference>
<accession>A0A7C0Y1M9</accession>
<dbReference type="GO" id="GO:0003978">
    <property type="term" value="F:UDP-glucose 4-epimerase activity"/>
    <property type="evidence" value="ECO:0007669"/>
    <property type="project" value="UniProtKB-UniRule"/>
</dbReference>
<proteinExistence type="inferred from homology"/>
<evidence type="ECO:0000256" key="10">
    <source>
        <dbReference type="RuleBase" id="RU366046"/>
    </source>
</evidence>
<dbReference type="Gene3D" id="3.90.25.10">
    <property type="entry name" value="UDP-galactose 4-epimerase, domain 1"/>
    <property type="match status" value="1"/>
</dbReference>
<dbReference type="InterPro" id="IPR001509">
    <property type="entry name" value="Epimerase_deHydtase"/>
</dbReference>
<keyword evidence="7 10" id="KW-0520">NAD</keyword>